<accession>A0A423KB60</accession>
<reference evidence="2 3" key="1">
    <citation type="submission" date="2016-10" db="EMBL/GenBank/DDBJ databases">
        <title>Comparative genome analysis of multiple Pseudomonas spp. focuses on biocontrol and plant growth promoting traits.</title>
        <authorList>
            <person name="Tao X.-Y."/>
            <person name="Taylor C.G."/>
        </authorList>
    </citation>
    <scope>NUCLEOTIDE SEQUENCE [LARGE SCALE GENOMIC DNA]</scope>
    <source>
        <strain evidence="2 3">37A10</strain>
    </source>
</reference>
<dbReference type="InterPro" id="IPR003673">
    <property type="entry name" value="CoA-Trfase_fam_III"/>
</dbReference>
<protein>
    <submittedName>
        <fullName evidence="2">CoA transferase</fullName>
    </submittedName>
</protein>
<dbReference type="InterPro" id="IPR023606">
    <property type="entry name" value="CoA-Trfase_III_dom_1_sf"/>
</dbReference>
<dbReference type="InterPro" id="IPR044855">
    <property type="entry name" value="CoA-Trfase_III_dom3_sf"/>
</dbReference>
<keyword evidence="1 2" id="KW-0808">Transferase</keyword>
<gene>
    <name evidence="2" type="ORF">BK666_07240</name>
</gene>
<comment type="caution">
    <text evidence="2">The sequence shown here is derived from an EMBL/GenBank/DDBJ whole genome shotgun (WGS) entry which is preliminary data.</text>
</comment>
<dbReference type="PANTHER" id="PTHR48207">
    <property type="entry name" value="SUCCINATE--HYDROXYMETHYLGLUTARATE COA-TRANSFERASE"/>
    <property type="match status" value="1"/>
</dbReference>
<dbReference type="Proteomes" id="UP000285349">
    <property type="component" value="Unassembled WGS sequence"/>
</dbReference>
<sequence>MQALKGVKIVDLSRALSGPFCTMVLADLGADVIKIEPGPTGDMSRTWGPFDRGVSTYYLSCNRNKRGMCIDFRHPEGLATIQRLIDDADVVIENFKPGTLDSMGLGYEVLSARNPRLILGSINAFGADGPMSSWPGFDQIAQGYSGLMSLTGFVDGDPTRTGTAIGDLTSGMWLVTAVLAALLERSKTGRGQHVSTSLLASLVGLLSVHGQRYLSLGDVPRRTGNAHSVIAPYGVFQTLDGPLNLAPITSAMWGRLCVLLDLPALPDDPRFATNEARVERREELKAILEGRLKTRSKHAWTELFIDAGLPAGPINTLDEVFDDPQVLHSQLTETLTHPTLGALRQVVTPVFSATDSAASRPPPLLGEHTLEVLREAGFDTASINALLAANVVFQDTDDSSVHATGIA</sequence>
<dbReference type="InterPro" id="IPR050483">
    <property type="entry name" value="CoA-transferase_III_domain"/>
</dbReference>
<organism evidence="2 3">
    <name type="scientific">Pseudomonas frederiksbergensis</name>
    <dbReference type="NCBI Taxonomy" id="104087"/>
    <lineage>
        <taxon>Bacteria</taxon>
        <taxon>Pseudomonadati</taxon>
        <taxon>Pseudomonadota</taxon>
        <taxon>Gammaproteobacteria</taxon>
        <taxon>Pseudomonadales</taxon>
        <taxon>Pseudomonadaceae</taxon>
        <taxon>Pseudomonas</taxon>
    </lineage>
</organism>
<dbReference type="AlphaFoldDB" id="A0A423KB60"/>
<dbReference type="Gene3D" id="3.30.1540.10">
    <property type="entry name" value="formyl-coa transferase, domain 3"/>
    <property type="match status" value="1"/>
</dbReference>
<name>A0A423KB60_9PSED</name>
<dbReference type="RefSeq" id="WP_123509019.1">
    <property type="nucleotide sequence ID" value="NZ_MOBQ01000008.1"/>
</dbReference>
<proteinExistence type="predicted"/>
<dbReference type="OrthoDB" id="9058532at2"/>
<dbReference type="EMBL" id="MOBQ01000008">
    <property type="protein sequence ID" value="RON49362.1"/>
    <property type="molecule type" value="Genomic_DNA"/>
</dbReference>
<dbReference type="Pfam" id="PF02515">
    <property type="entry name" value="CoA_transf_3"/>
    <property type="match status" value="1"/>
</dbReference>
<evidence type="ECO:0000313" key="3">
    <source>
        <dbReference type="Proteomes" id="UP000285349"/>
    </source>
</evidence>
<dbReference type="Gene3D" id="3.40.50.10540">
    <property type="entry name" value="Crotonobetainyl-coa:carnitine coa-transferase, domain 1"/>
    <property type="match status" value="1"/>
</dbReference>
<dbReference type="PANTHER" id="PTHR48207:SF3">
    <property type="entry name" value="SUCCINATE--HYDROXYMETHYLGLUTARATE COA-TRANSFERASE"/>
    <property type="match status" value="1"/>
</dbReference>
<evidence type="ECO:0000313" key="2">
    <source>
        <dbReference type="EMBL" id="RON49362.1"/>
    </source>
</evidence>
<dbReference type="SUPFAM" id="SSF89796">
    <property type="entry name" value="CoA-transferase family III (CaiB/BaiF)"/>
    <property type="match status" value="1"/>
</dbReference>
<dbReference type="GO" id="GO:0008410">
    <property type="term" value="F:CoA-transferase activity"/>
    <property type="evidence" value="ECO:0007669"/>
    <property type="project" value="TreeGrafter"/>
</dbReference>
<evidence type="ECO:0000256" key="1">
    <source>
        <dbReference type="ARBA" id="ARBA00022679"/>
    </source>
</evidence>